<dbReference type="OrthoDB" id="5638726at2"/>
<evidence type="ECO:0008006" key="9">
    <source>
        <dbReference type="Google" id="ProtNLM"/>
    </source>
</evidence>
<protein>
    <recommendedName>
        <fullName evidence="9">Amino acid transporter</fullName>
    </recommendedName>
</protein>
<dbReference type="EMBL" id="CP014924">
    <property type="protein sequence ID" value="ANZ66349.1"/>
    <property type="molecule type" value="Genomic_DNA"/>
</dbReference>
<keyword evidence="5 6" id="KW-0472">Membrane</keyword>
<dbReference type="InterPro" id="IPR001123">
    <property type="entry name" value="LeuE-type"/>
</dbReference>
<evidence type="ECO:0000256" key="3">
    <source>
        <dbReference type="ARBA" id="ARBA00022692"/>
    </source>
</evidence>
<feature type="transmembrane region" description="Helical" evidence="6">
    <location>
        <begin position="110"/>
        <end position="134"/>
    </location>
</feature>
<sequence length="204" mass="22388">MINLIKGLLFGLAYVAPIGMQNLYVINTALKQPRHKAYITTIIVIFFDISLSLACFLGVGQLLKVFPIIKQGLWLIGGGLVAYMGISLLRDKGSDSQTISEPESFSYRKVVIAAFTIAWLNPQAILDGTLLLGAFRASLPGTAGDIFLIGVMISSFIWFNSLTTIFNLLKAKINLRILVMINRVCGVIMIGYGVRLLWAFVQSV</sequence>
<dbReference type="Pfam" id="PF01810">
    <property type="entry name" value="LysE"/>
    <property type="match status" value="1"/>
</dbReference>
<evidence type="ECO:0000313" key="7">
    <source>
        <dbReference type="EMBL" id="ANZ66349.1"/>
    </source>
</evidence>
<evidence type="ECO:0000256" key="6">
    <source>
        <dbReference type="SAM" id="Phobius"/>
    </source>
</evidence>
<dbReference type="RefSeq" id="WP_056987178.1">
    <property type="nucleotide sequence ID" value="NZ_CP014912.1"/>
</dbReference>
<keyword evidence="2" id="KW-1003">Cell membrane</keyword>
<name>A0A1B2IWE4_9LACO</name>
<dbReference type="GO" id="GO:0005886">
    <property type="term" value="C:plasma membrane"/>
    <property type="evidence" value="ECO:0007669"/>
    <property type="project" value="UniProtKB-SubCell"/>
</dbReference>
<evidence type="ECO:0000313" key="8">
    <source>
        <dbReference type="Proteomes" id="UP000093267"/>
    </source>
</evidence>
<evidence type="ECO:0000256" key="2">
    <source>
        <dbReference type="ARBA" id="ARBA00022475"/>
    </source>
</evidence>
<feature type="transmembrane region" description="Helical" evidence="6">
    <location>
        <begin position="37"/>
        <end position="59"/>
    </location>
</feature>
<dbReference type="KEGG" id="lpd:AYR62_12590"/>
<dbReference type="PANTHER" id="PTHR30086">
    <property type="entry name" value="ARGININE EXPORTER PROTEIN ARGO"/>
    <property type="match status" value="1"/>
</dbReference>
<feature type="transmembrane region" description="Helical" evidence="6">
    <location>
        <begin position="146"/>
        <end position="169"/>
    </location>
</feature>
<dbReference type="GO" id="GO:0015171">
    <property type="term" value="F:amino acid transmembrane transporter activity"/>
    <property type="evidence" value="ECO:0007669"/>
    <property type="project" value="TreeGrafter"/>
</dbReference>
<evidence type="ECO:0000256" key="1">
    <source>
        <dbReference type="ARBA" id="ARBA00004651"/>
    </source>
</evidence>
<dbReference type="Proteomes" id="UP000093267">
    <property type="component" value="Chromosome"/>
</dbReference>
<feature type="transmembrane region" description="Helical" evidence="6">
    <location>
        <begin position="181"/>
        <end position="201"/>
    </location>
</feature>
<feature type="transmembrane region" description="Helical" evidence="6">
    <location>
        <begin position="6"/>
        <end position="25"/>
    </location>
</feature>
<proteinExistence type="predicted"/>
<keyword evidence="8" id="KW-1185">Reference proteome</keyword>
<reference evidence="7 8" key="1">
    <citation type="submission" date="2016-03" db="EMBL/GenBank/DDBJ databases">
        <title>Pediococcus and Lactobacillus from brewery environment - whole genome sequencing and assembly.</title>
        <authorList>
            <person name="Behr J."/>
            <person name="Geissler A.J."/>
            <person name="Vogel R.F."/>
        </authorList>
    </citation>
    <scope>NUCLEOTIDE SEQUENCE [LARGE SCALE GENOMIC DNA]</scope>
    <source>
        <strain evidence="7 8">TMW 1.1995</strain>
    </source>
</reference>
<keyword evidence="3 6" id="KW-0812">Transmembrane</keyword>
<comment type="subcellular location">
    <subcellularLocation>
        <location evidence="1">Cell membrane</location>
        <topology evidence="1">Multi-pass membrane protein</topology>
    </subcellularLocation>
</comment>
<gene>
    <name evidence="7" type="ORF">AYR63_03815</name>
</gene>
<evidence type="ECO:0000256" key="4">
    <source>
        <dbReference type="ARBA" id="ARBA00022989"/>
    </source>
</evidence>
<keyword evidence="4 6" id="KW-1133">Transmembrane helix</keyword>
<accession>A0A1B2IWE4</accession>
<feature type="transmembrane region" description="Helical" evidence="6">
    <location>
        <begin position="71"/>
        <end position="89"/>
    </location>
</feature>
<dbReference type="AlphaFoldDB" id="A0A1B2IWE4"/>
<dbReference type="STRING" id="240427.AYR62_12590"/>
<evidence type="ECO:0000256" key="5">
    <source>
        <dbReference type="ARBA" id="ARBA00023136"/>
    </source>
</evidence>
<dbReference type="PANTHER" id="PTHR30086:SF20">
    <property type="entry name" value="ARGININE EXPORTER PROTEIN ARGO-RELATED"/>
    <property type="match status" value="1"/>
</dbReference>
<organism evidence="7 8">
    <name type="scientific">Secundilactobacillus paracollinoides</name>
    <dbReference type="NCBI Taxonomy" id="240427"/>
    <lineage>
        <taxon>Bacteria</taxon>
        <taxon>Bacillati</taxon>
        <taxon>Bacillota</taxon>
        <taxon>Bacilli</taxon>
        <taxon>Lactobacillales</taxon>
        <taxon>Lactobacillaceae</taxon>
        <taxon>Secundilactobacillus</taxon>
    </lineage>
</organism>